<evidence type="ECO:0000256" key="3">
    <source>
        <dbReference type="ARBA" id="ARBA00007866"/>
    </source>
</evidence>
<dbReference type="Gene3D" id="2.60.40.420">
    <property type="entry name" value="Cupredoxins - blue copper proteins"/>
    <property type="match status" value="1"/>
</dbReference>
<feature type="transmembrane region" description="Helical" evidence="18">
    <location>
        <begin position="60"/>
        <end position="83"/>
    </location>
</feature>
<dbReference type="SUPFAM" id="SSF49503">
    <property type="entry name" value="Cupredoxins"/>
    <property type="match status" value="1"/>
</dbReference>
<dbReference type="Pfam" id="PF00116">
    <property type="entry name" value="COX2"/>
    <property type="match status" value="1"/>
</dbReference>
<keyword evidence="8 17" id="KW-0479">Metal-binding</keyword>
<evidence type="ECO:0000313" key="21">
    <source>
        <dbReference type="EMBL" id="MEI6001508.1"/>
    </source>
</evidence>
<keyword evidence="7 18" id="KW-0812">Transmembrane</keyword>
<evidence type="ECO:0000256" key="4">
    <source>
        <dbReference type="ARBA" id="ARBA00022448"/>
    </source>
</evidence>
<keyword evidence="11 17" id="KW-0408">Iron</keyword>
<evidence type="ECO:0000256" key="13">
    <source>
        <dbReference type="ARBA" id="ARBA00023136"/>
    </source>
</evidence>
<proteinExistence type="inferred from homology"/>
<dbReference type="PANTHER" id="PTHR22888">
    <property type="entry name" value="CYTOCHROME C OXIDASE, SUBUNIT II"/>
    <property type="match status" value="1"/>
</dbReference>
<keyword evidence="5 17" id="KW-0349">Heme</keyword>
<evidence type="ECO:0000256" key="6">
    <source>
        <dbReference type="ARBA" id="ARBA00022660"/>
    </source>
</evidence>
<dbReference type="PANTHER" id="PTHR22888:SF9">
    <property type="entry name" value="CYTOCHROME C OXIDASE SUBUNIT 2"/>
    <property type="match status" value="1"/>
</dbReference>
<feature type="domain" description="Cytochrome c" evidence="20">
    <location>
        <begin position="284"/>
        <end position="374"/>
    </location>
</feature>
<dbReference type="InterPro" id="IPR009056">
    <property type="entry name" value="Cyt_c-like_dom"/>
</dbReference>
<accession>A0ABU8J1Y1</accession>
<comment type="similarity">
    <text evidence="3">Belongs to the cytochrome c oxidase subunit 2 family.</text>
</comment>
<dbReference type="CDD" id="cd04213">
    <property type="entry name" value="CuRO_CcO_Caa3_II"/>
    <property type="match status" value="1"/>
</dbReference>
<evidence type="ECO:0000256" key="9">
    <source>
        <dbReference type="ARBA" id="ARBA00022982"/>
    </source>
</evidence>
<evidence type="ECO:0000256" key="11">
    <source>
        <dbReference type="ARBA" id="ARBA00023004"/>
    </source>
</evidence>
<dbReference type="InterPro" id="IPR002429">
    <property type="entry name" value="CcO_II-like_C"/>
</dbReference>
<evidence type="ECO:0000256" key="12">
    <source>
        <dbReference type="ARBA" id="ARBA00023008"/>
    </source>
</evidence>
<evidence type="ECO:0000256" key="10">
    <source>
        <dbReference type="ARBA" id="ARBA00022989"/>
    </source>
</evidence>
<keyword evidence="13 18" id="KW-0472">Membrane</keyword>
<dbReference type="InterPro" id="IPR008972">
    <property type="entry name" value="Cupredoxin"/>
</dbReference>
<evidence type="ECO:0000256" key="1">
    <source>
        <dbReference type="ARBA" id="ARBA00004141"/>
    </source>
</evidence>
<keyword evidence="22" id="KW-1185">Reference proteome</keyword>
<sequence>MHRRPVDADHVGGMGPGARASLAAAFASTAGLTATRDAHGAPLDYFLHAGGPAAAPSMHLGWALAAVSMTVIFVIAWLLAIAISRRRASEHAGLVQGERGALRWVYIGTGISSALLLAMLAYTLVTLDSVAAPPRAPALTLTVTAYDWWWKVEYGDADGGPAFVTANEIHIPVGEPVKIVLKSADVIHAFWVPRLAGKTQTIPGQINEQWIQADAPGVYRGQCSQFCGAQHAHMAFEVIAQDRASFAAWRNAQAQPANRAETQAETHAETHAEAHAEAQAAAITPVSRGKDLFAERCAGCHTIRGTSANGAQAPDLTHLNARRLIAAGALTNTPEHQLDWIRHAQQIKPDSLMPSIALSADEANALSAYLATLH</sequence>
<evidence type="ECO:0000259" key="19">
    <source>
        <dbReference type="PROSITE" id="PS50857"/>
    </source>
</evidence>
<dbReference type="InterPro" id="IPR036909">
    <property type="entry name" value="Cyt_c-like_dom_sf"/>
</dbReference>
<comment type="function">
    <text evidence="14">Subunits I and II form the functional core of the enzyme complex. Electrons originating in cytochrome c are transferred via heme a and Cu(A) to the binuclear center formed by heme a3 and Cu(B).</text>
</comment>
<evidence type="ECO:0000256" key="16">
    <source>
        <dbReference type="ARBA" id="ARBA00047816"/>
    </source>
</evidence>
<keyword evidence="10 18" id="KW-1133">Transmembrane helix</keyword>
<dbReference type="EMBL" id="JACFYJ010000076">
    <property type="protein sequence ID" value="MEI6001508.1"/>
    <property type="molecule type" value="Genomic_DNA"/>
</dbReference>
<evidence type="ECO:0000256" key="17">
    <source>
        <dbReference type="PROSITE-ProRule" id="PRU00433"/>
    </source>
</evidence>
<gene>
    <name evidence="21" type="primary">coxB</name>
    <name evidence="21" type="ORF">H3V53_31430</name>
</gene>
<comment type="caution">
    <text evidence="21">The sequence shown here is derived from an EMBL/GenBank/DDBJ whole genome shotgun (WGS) entry which is preliminary data.</text>
</comment>
<keyword evidence="9" id="KW-0249">Electron transport</keyword>
<evidence type="ECO:0000256" key="8">
    <source>
        <dbReference type="ARBA" id="ARBA00022723"/>
    </source>
</evidence>
<dbReference type="Proteomes" id="UP001386437">
    <property type="component" value="Unassembled WGS sequence"/>
</dbReference>
<evidence type="ECO:0000256" key="15">
    <source>
        <dbReference type="ARBA" id="ARBA00031399"/>
    </source>
</evidence>
<dbReference type="PROSITE" id="PS00078">
    <property type="entry name" value="COX2"/>
    <property type="match status" value="1"/>
</dbReference>
<dbReference type="PROSITE" id="PS50857">
    <property type="entry name" value="COX2_CUA"/>
    <property type="match status" value="1"/>
</dbReference>
<name>A0ABU8J1Y1_9BURK</name>
<dbReference type="SUPFAM" id="SSF46626">
    <property type="entry name" value="Cytochrome c"/>
    <property type="match status" value="1"/>
</dbReference>
<dbReference type="InterPro" id="IPR045187">
    <property type="entry name" value="CcO_II"/>
</dbReference>
<dbReference type="PROSITE" id="PS51007">
    <property type="entry name" value="CYTC"/>
    <property type="match status" value="1"/>
</dbReference>
<evidence type="ECO:0000256" key="14">
    <source>
        <dbReference type="ARBA" id="ARBA00024688"/>
    </source>
</evidence>
<keyword evidence="12" id="KW-0186">Copper</keyword>
<evidence type="ECO:0000259" key="20">
    <source>
        <dbReference type="PROSITE" id="PS51007"/>
    </source>
</evidence>
<keyword evidence="6" id="KW-0679">Respiratory chain</keyword>
<dbReference type="InterPro" id="IPR034236">
    <property type="entry name" value="CuRO_CcO_Caa3_II"/>
</dbReference>
<comment type="catalytic activity">
    <reaction evidence="16">
        <text>4 Fe(II)-[cytochrome c] + O2 + 8 H(+)(in) = 4 Fe(III)-[cytochrome c] + 2 H2O + 4 H(+)(out)</text>
        <dbReference type="Rhea" id="RHEA:11436"/>
        <dbReference type="Rhea" id="RHEA-COMP:10350"/>
        <dbReference type="Rhea" id="RHEA-COMP:14399"/>
        <dbReference type="ChEBI" id="CHEBI:15377"/>
        <dbReference type="ChEBI" id="CHEBI:15378"/>
        <dbReference type="ChEBI" id="CHEBI:15379"/>
        <dbReference type="ChEBI" id="CHEBI:29033"/>
        <dbReference type="ChEBI" id="CHEBI:29034"/>
        <dbReference type="EC" id="7.1.1.9"/>
    </reaction>
</comment>
<evidence type="ECO:0000256" key="7">
    <source>
        <dbReference type="ARBA" id="ARBA00022692"/>
    </source>
</evidence>
<dbReference type="InterPro" id="IPR014222">
    <property type="entry name" value="Cyt_c_oxidase_su2"/>
</dbReference>
<feature type="domain" description="Cytochrome oxidase subunit II copper A binding" evidence="19">
    <location>
        <begin position="136"/>
        <end position="252"/>
    </location>
</feature>
<evidence type="ECO:0000256" key="18">
    <source>
        <dbReference type="SAM" id="Phobius"/>
    </source>
</evidence>
<evidence type="ECO:0000256" key="5">
    <source>
        <dbReference type="ARBA" id="ARBA00022617"/>
    </source>
</evidence>
<dbReference type="InterPro" id="IPR001505">
    <property type="entry name" value="Copper_CuA"/>
</dbReference>
<evidence type="ECO:0000256" key="2">
    <source>
        <dbReference type="ARBA" id="ARBA00004418"/>
    </source>
</evidence>
<keyword evidence="4" id="KW-0813">Transport</keyword>
<feature type="transmembrane region" description="Helical" evidence="18">
    <location>
        <begin position="104"/>
        <end position="125"/>
    </location>
</feature>
<reference evidence="21 22" key="1">
    <citation type="journal article" date="2022" name="Arch. Microbiol.">
        <title>Paraburkholderia bengalensis sp. nov. isolated from roots of Oryza sativa, IR64.</title>
        <authorList>
            <person name="Nag P."/>
            <person name="Mondal N."/>
            <person name="Sarkar J."/>
            <person name="Das S."/>
        </authorList>
    </citation>
    <scope>NUCLEOTIDE SEQUENCE [LARGE SCALE GENOMIC DNA]</scope>
    <source>
        <strain evidence="21 22">IR64_4_BI</strain>
    </source>
</reference>
<dbReference type="NCBIfam" id="TIGR02866">
    <property type="entry name" value="CoxB"/>
    <property type="match status" value="1"/>
</dbReference>
<protein>
    <recommendedName>
        <fullName evidence="15">Cytochrome aa3 subunit 2</fullName>
    </recommendedName>
</protein>
<evidence type="ECO:0000313" key="22">
    <source>
        <dbReference type="Proteomes" id="UP001386437"/>
    </source>
</evidence>
<dbReference type="Pfam" id="PF00034">
    <property type="entry name" value="Cytochrom_C"/>
    <property type="match status" value="1"/>
</dbReference>
<comment type="subcellular location">
    <subcellularLocation>
        <location evidence="1">Membrane</location>
        <topology evidence="1">Multi-pass membrane protein</topology>
    </subcellularLocation>
    <subcellularLocation>
        <location evidence="2">Periplasm</location>
    </subcellularLocation>
</comment>
<organism evidence="21 22">
    <name type="scientific">Paraburkholderia bengalensis</name>
    <dbReference type="NCBI Taxonomy" id="2747562"/>
    <lineage>
        <taxon>Bacteria</taxon>
        <taxon>Pseudomonadati</taxon>
        <taxon>Pseudomonadota</taxon>
        <taxon>Betaproteobacteria</taxon>
        <taxon>Burkholderiales</taxon>
        <taxon>Burkholderiaceae</taxon>
        <taxon>Paraburkholderia</taxon>
    </lineage>
</organism>